<evidence type="ECO:0000313" key="2">
    <source>
        <dbReference type="Proteomes" id="UP000239757"/>
    </source>
</evidence>
<dbReference type="AlphaFoldDB" id="A0A2P5XLY6"/>
<gene>
    <name evidence="1" type="ORF">GOBAR_AA16343</name>
</gene>
<sequence length="68" mass="7517">MGTQRIFGEIIALIRGGSLGIGVSCHNDMFECRLGLGENKVLLLDDVVCRVAAKRPLVGWDLDDFPEW</sequence>
<proteinExistence type="predicted"/>
<protein>
    <submittedName>
        <fullName evidence="1">Uncharacterized protein</fullName>
    </submittedName>
</protein>
<accession>A0A2P5XLY6</accession>
<reference evidence="1 2" key="1">
    <citation type="submission" date="2015-01" db="EMBL/GenBank/DDBJ databases">
        <title>Genome of allotetraploid Gossypium barbadense reveals genomic plasticity and fiber elongation in cotton evolution.</title>
        <authorList>
            <person name="Chen X."/>
            <person name="Liu X."/>
            <person name="Zhao B."/>
            <person name="Zheng H."/>
            <person name="Hu Y."/>
            <person name="Lu G."/>
            <person name="Yang C."/>
            <person name="Chen J."/>
            <person name="Shan C."/>
            <person name="Zhang L."/>
            <person name="Zhou Y."/>
            <person name="Wang L."/>
            <person name="Guo W."/>
            <person name="Bai Y."/>
            <person name="Ruan J."/>
            <person name="Shangguan X."/>
            <person name="Mao Y."/>
            <person name="Jiang J."/>
            <person name="Zhu Y."/>
            <person name="Lei J."/>
            <person name="Kang H."/>
            <person name="Chen S."/>
            <person name="He X."/>
            <person name="Wang R."/>
            <person name="Wang Y."/>
            <person name="Chen J."/>
            <person name="Wang L."/>
            <person name="Yu S."/>
            <person name="Wang B."/>
            <person name="Wei J."/>
            <person name="Song S."/>
            <person name="Lu X."/>
            <person name="Gao Z."/>
            <person name="Gu W."/>
            <person name="Deng X."/>
            <person name="Ma D."/>
            <person name="Wang S."/>
            <person name="Liang W."/>
            <person name="Fang L."/>
            <person name="Cai C."/>
            <person name="Zhu X."/>
            <person name="Zhou B."/>
            <person name="Zhang Y."/>
            <person name="Chen Z."/>
            <person name="Xu S."/>
            <person name="Zhu R."/>
            <person name="Wang S."/>
            <person name="Zhang T."/>
            <person name="Zhao G."/>
        </authorList>
    </citation>
    <scope>NUCLEOTIDE SEQUENCE [LARGE SCALE GENOMIC DNA]</scope>
    <source>
        <strain evidence="2">cv. Xinhai21</strain>
        <tissue evidence="1">Leaf</tissue>
    </source>
</reference>
<dbReference type="EMBL" id="KZ664620">
    <property type="protein sequence ID" value="PPS04320.1"/>
    <property type="molecule type" value="Genomic_DNA"/>
</dbReference>
<organism evidence="1 2">
    <name type="scientific">Gossypium barbadense</name>
    <name type="common">Sea Island cotton</name>
    <name type="synonym">Hibiscus barbadensis</name>
    <dbReference type="NCBI Taxonomy" id="3634"/>
    <lineage>
        <taxon>Eukaryota</taxon>
        <taxon>Viridiplantae</taxon>
        <taxon>Streptophyta</taxon>
        <taxon>Embryophyta</taxon>
        <taxon>Tracheophyta</taxon>
        <taxon>Spermatophyta</taxon>
        <taxon>Magnoliopsida</taxon>
        <taxon>eudicotyledons</taxon>
        <taxon>Gunneridae</taxon>
        <taxon>Pentapetalae</taxon>
        <taxon>rosids</taxon>
        <taxon>malvids</taxon>
        <taxon>Malvales</taxon>
        <taxon>Malvaceae</taxon>
        <taxon>Malvoideae</taxon>
        <taxon>Gossypium</taxon>
    </lineage>
</organism>
<evidence type="ECO:0000313" key="1">
    <source>
        <dbReference type="EMBL" id="PPS04320.1"/>
    </source>
</evidence>
<name>A0A2P5XLY6_GOSBA</name>
<dbReference type="Proteomes" id="UP000239757">
    <property type="component" value="Unassembled WGS sequence"/>
</dbReference>